<keyword evidence="1" id="KW-0147">Chitin-binding</keyword>
<sequence>MAQSVVREAVPYDCHRFYETRLLTCPPEFHWNSKLQRCDLQTTADCSSTSAVPNWSKPIQIAPIPIPAPVKKPEFNNLSQVCKEKLGQLIAFSGDCTRFIVCDYLPFVKSCPQYLYWNSYLLTCDKICV</sequence>
<evidence type="ECO:0000259" key="6">
    <source>
        <dbReference type="PROSITE" id="PS50940"/>
    </source>
</evidence>
<accession>A0AB39ZIR8</accession>
<keyword evidence="5" id="KW-0325">Glycoprotein</keyword>
<dbReference type="PANTHER" id="PTHR23301">
    <property type="entry name" value="CHITIN BINDING PERITROPHIN-A"/>
    <property type="match status" value="1"/>
</dbReference>
<dbReference type="Pfam" id="PF01607">
    <property type="entry name" value="CBM_14"/>
    <property type="match status" value="1"/>
</dbReference>
<dbReference type="InterPro" id="IPR051940">
    <property type="entry name" value="Chitin_bind-dev_reg"/>
</dbReference>
<keyword evidence="4" id="KW-1015">Disulfide bond</keyword>
<keyword evidence="7" id="KW-1185">Reference proteome</keyword>
<dbReference type="InterPro" id="IPR036508">
    <property type="entry name" value="Chitin-bd_dom_sf"/>
</dbReference>
<reference evidence="8" key="1">
    <citation type="submission" date="2025-08" db="UniProtKB">
        <authorList>
            <consortium name="RefSeq"/>
        </authorList>
    </citation>
    <scope>IDENTIFICATION</scope>
</reference>
<feature type="domain" description="Chitin-binding type-2" evidence="6">
    <location>
        <begin position="79"/>
        <end position="125"/>
    </location>
</feature>
<evidence type="ECO:0000256" key="3">
    <source>
        <dbReference type="ARBA" id="ARBA00022737"/>
    </source>
</evidence>
<dbReference type="PROSITE" id="PS50940">
    <property type="entry name" value="CHIT_BIND_II"/>
    <property type="match status" value="1"/>
</dbReference>
<evidence type="ECO:0000313" key="7">
    <source>
        <dbReference type="Proteomes" id="UP001652628"/>
    </source>
</evidence>
<evidence type="ECO:0000256" key="1">
    <source>
        <dbReference type="ARBA" id="ARBA00022669"/>
    </source>
</evidence>
<evidence type="ECO:0000313" key="8">
    <source>
        <dbReference type="RefSeq" id="XP_016936328.3"/>
    </source>
</evidence>
<dbReference type="GO" id="GO:0005576">
    <property type="term" value="C:extracellular region"/>
    <property type="evidence" value="ECO:0007669"/>
    <property type="project" value="InterPro"/>
</dbReference>
<dbReference type="PANTHER" id="PTHR23301:SF0">
    <property type="entry name" value="CHITIN-BINDING TYPE-2 DOMAIN-CONTAINING PROTEIN-RELATED"/>
    <property type="match status" value="1"/>
</dbReference>
<dbReference type="SUPFAM" id="SSF57625">
    <property type="entry name" value="Invertebrate chitin-binding proteins"/>
    <property type="match status" value="2"/>
</dbReference>
<dbReference type="AlphaFoldDB" id="A0AB39ZIR8"/>
<proteinExistence type="predicted"/>
<dbReference type="InterPro" id="IPR002557">
    <property type="entry name" value="Chitin-bd_dom"/>
</dbReference>
<evidence type="ECO:0000256" key="4">
    <source>
        <dbReference type="ARBA" id="ARBA00023157"/>
    </source>
</evidence>
<dbReference type="RefSeq" id="XP_016936328.3">
    <property type="nucleotide sequence ID" value="XM_017080839.4"/>
</dbReference>
<dbReference type="GeneID" id="108014673"/>
<keyword evidence="2" id="KW-0732">Signal</keyword>
<gene>
    <name evidence="8" type="primary">LOC108014673</name>
</gene>
<protein>
    <recommendedName>
        <fullName evidence="6">Chitin-binding type-2 domain-containing protein</fullName>
    </recommendedName>
</protein>
<keyword evidence="3" id="KW-0677">Repeat</keyword>
<evidence type="ECO:0000256" key="2">
    <source>
        <dbReference type="ARBA" id="ARBA00022729"/>
    </source>
</evidence>
<dbReference type="GO" id="GO:0008061">
    <property type="term" value="F:chitin binding"/>
    <property type="evidence" value="ECO:0007669"/>
    <property type="project" value="UniProtKB-KW"/>
</dbReference>
<evidence type="ECO:0000256" key="5">
    <source>
        <dbReference type="ARBA" id="ARBA00023180"/>
    </source>
</evidence>
<dbReference type="SMART" id="SM00494">
    <property type="entry name" value="ChtBD2"/>
    <property type="match status" value="2"/>
</dbReference>
<name>A0AB39ZIR8_DROSZ</name>
<dbReference type="Gene3D" id="2.170.140.10">
    <property type="entry name" value="Chitin binding domain"/>
    <property type="match status" value="1"/>
</dbReference>
<dbReference type="Proteomes" id="UP001652628">
    <property type="component" value="Chromosome 3"/>
</dbReference>
<organism evidence="7 8">
    <name type="scientific">Drosophila suzukii</name>
    <name type="common">Spotted-wing drosophila fruit fly</name>
    <dbReference type="NCBI Taxonomy" id="28584"/>
    <lineage>
        <taxon>Eukaryota</taxon>
        <taxon>Metazoa</taxon>
        <taxon>Ecdysozoa</taxon>
        <taxon>Arthropoda</taxon>
        <taxon>Hexapoda</taxon>
        <taxon>Insecta</taxon>
        <taxon>Pterygota</taxon>
        <taxon>Neoptera</taxon>
        <taxon>Endopterygota</taxon>
        <taxon>Diptera</taxon>
        <taxon>Brachycera</taxon>
        <taxon>Muscomorpha</taxon>
        <taxon>Ephydroidea</taxon>
        <taxon>Drosophilidae</taxon>
        <taxon>Drosophila</taxon>
        <taxon>Sophophora</taxon>
    </lineage>
</organism>